<comment type="similarity">
    <text evidence="2">Belongs to the binding-protein-dependent transport system permease family. MalFG subfamily.</text>
</comment>
<dbReference type="InterPro" id="IPR000515">
    <property type="entry name" value="MetI-like"/>
</dbReference>
<evidence type="ECO:0000256" key="5">
    <source>
        <dbReference type="ARBA" id="ARBA00022597"/>
    </source>
</evidence>
<feature type="transmembrane region" description="Helical" evidence="9">
    <location>
        <begin position="207"/>
        <end position="232"/>
    </location>
</feature>
<evidence type="ECO:0000256" key="9">
    <source>
        <dbReference type="RuleBase" id="RU363032"/>
    </source>
</evidence>
<evidence type="ECO:0000256" key="8">
    <source>
        <dbReference type="ARBA" id="ARBA00023136"/>
    </source>
</evidence>
<protein>
    <submittedName>
        <fullName evidence="11">Sugar ABC transporter permease</fullName>
    </submittedName>
</protein>
<dbReference type="CDD" id="cd06261">
    <property type="entry name" value="TM_PBP2"/>
    <property type="match status" value="1"/>
</dbReference>
<keyword evidence="4" id="KW-1003">Cell membrane</keyword>
<proteinExistence type="inferred from homology"/>
<evidence type="ECO:0000259" key="10">
    <source>
        <dbReference type="PROSITE" id="PS50928"/>
    </source>
</evidence>
<feature type="domain" description="ABC transmembrane type-1" evidence="10">
    <location>
        <begin position="89"/>
        <end position="287"/>
    </location>
</feature>
<dbReference type="Gene3D" id="1.10.3720.10">
    <property type="entry name" value="MetI-like"/>
    <property type="match status" value="1"/>
</dbReference>
<keyword evidence="3 9" id="KW-0813">Transport</keyword>
<keyword evidence="8 9" id="KW-0472">Membrane</keyword>
<keyword evidence="12" id="KW-1185">Reference proteome</keyword>
<evidence type="ECO:0000313" key="11">
    <source>
        <dbReference type="EMBL" id="MFD0801006.1"/>
    </source>
</evidence>
<feature type="transmembrane region" description="Helical" evidence="9">
    <location>
        <begin position="34"/>
        <end position="55"/>
    </location>
</feature>
<dbReference type="EMBL" id="JBHTHR010000133">
    <property type="protein sequence ID" value="MFD0801006.1"/>
    <property type="molecule type" value="Genomic_DNA"/>
</dbReference>
<keyword evidence="6 9" id="KW-0812">Transmembrane</keyword>
<dbReference type="Pfam" id="PF00528">
    <property type="entry name" value="BPD_transp_1"/>
    <property type="match status" value="1"/>
</dbReference>
<reference evidence="12" key="1">
    <citation type="journal article" date="2019" name="Int. J. Syst. Evol. Microbiol.">
        <title>The Global Catalogue of Microorganisms (GCM) 10K type strain sequencing project: providing services to taxonomists for standard genome sequencing and annotation.</title>
        <authorList>
            <consortium name="The Broad Institute Genomics Platform"/>
            <consortium name="The Broad Institute Genome Sequencing Center for Infectious Disease"/>
            <person name="Wu L."/>
            <person name="Ma J."/>
        </authorList>
    </citation>
    <scope>NUCLEOTIDE SEQUENCE [LARGE SCALE GENOMIC DNA]</scope>
    <source>
        <strain evidence="12">CCUG 63369</strain>
    </source>
</reference>
<dbReference type="PROSITE" id="PS50928">
    <property type="entry name" value="ABC_TM1"/>
    <property type="match status" value="1"/>
</dbReference>
<keyword evidence="5" id="KW-0762">Sugar transport</keyword>
<evidence type="ECO:0000256" key="1">
    <source>
        <dbReference type="ARBA" id="ARBA00004651"/>
    </source>
</evidence>
<gene>
    <name evidence="11" type="ORF">ACFQZU_06690</name>
</gene>
<evidence type="ECO:0000256" key="2">
    <source>
        <dbReference type="ARBA" id="ARBA00009047"/>
    </source>
</evidence>
<feature type="transmembrane region" description="Helical" evidence="9">
    <location>
        <begin position="266"/>
        <end position="287"/>
    </location>
</feature>
<feature type="transmembrane region" description="Helical" evidence="9">
    <location>
        <begin position="168"/>
        <end position="186"/>
    </location>
</feature>
<accession>A0ABW3BDQ7</accession>
<comment type="subcellular location">
    <subcellularLocation>
        <location evidence="1 9">Cell membrane</location>
        <topology evidence="1 9">Multi-pass membrane protein</topology>
    </subcellularLocation>
</comment>
<feature type="transmembrane region" description="Helical" evidence="9">
    <location>
        <begin position="126"/>
        <end position="148"/>
    </location>
</feature>
<organism evidence="11 12">
    <name type="scientific">Streptomonospora algeriensis</name>
    <dbReference type="NCBI Taxonomy" id="995084"/>
    <lineage>
        <taxon>Bacteria</taxon>
        <taxon>Bacillati</taxon>
        <taxon>Actinomycetota</taxon>
        <taxon>Actinomycetes</taxon>
        <taxon>Streptosporangiales</taxon>
        <taxon>Nocardiopsidaceae</taxon>
        <taxon>Streptomonospora</taxon>
    </lineage>
</organism>
<evidence type="ECO:0000256" key="7">
    <source>
        <dbReference type="ARBA" id="ARBA00022989"/>
    </source>
</evidence>
<dbReference type="SUPFAM" id="SSF161098">
    <property type="entry name" value="MetI-like"/>
    <property type="match status" value="1"/>
</dbReference>
<dbReference type="PANTHER" id="PTHR32243:SF50">
    <property type="entry name" value="MALTOSE_MALTODEXTRIN TRANSPORT SYSTEM PERMEASE PROTEIN MALG"/>
    <property type="match status" value="1"/>
</dbReference>
<comment type="caution">
    <text evidence="11">The sequence shown here is derived from an EMBL/GenBank/DDBJ whole genome shotgun (WGS) entry which is preliminary data.</text>
</comment>
<dbReference type="InterPro" id="IPR050901">
    <property type="entry name" value="BP-dep_ABC_trans_perm"/>
</dbReference>
<evidence type="ECO:0000256" key="4">
    <source>
        <dbReference type="ARBA" id="ARBA00022475"/>
    </source>
</evidence>
<evidence type="ECO:0000256" key="3">
    <source>
        <dbReference type="ARBA" id="ARBA00022448"/>
    </source>
</evidence>
<name>A0ABW3BDQ7_9ACTN</name>
<dbReference type="PANTHER" id="PTHR32243">
    <property type="entry name" value="MALTOSE TRANSPORT SYSTEM PERMEASE-RELATED"/>
    <property type="match status" value="1"/>
</dbReference>
<evidence type="ECO:0000256" key="6">
    <source>
        <dbReference type="ARBA" id="ARBA00022692"/>
    </source>
</evidence>
<evidence type="ECO:0000313" key="12">
    <source>
        <dbReference type="Proteomes" id="UP001596956"/>
    </source>
</evidence>
<dbReference type="Proteomes" id="UP001596956">
    <property type="component" value="Unassembled WGS sequence"/>
</dbReference>
<dbReference type="InterPro" id="IPR035906">
    <property type="entry name" value="MetI-like_sf"/>
</dbReference>
<sequence length="302" mass="32872">MTTATEAPARASTRRRSPSRRAVLWATRTGWRHLVMLAFLAFALFPILFVVSAALNPLGTLSSSTLIPRAAGLQNFVQLLGGTHFGRWYSNSLLLALTNAAATVLLSALAAYVFSRFRFRGRRLGLYGLLVIQMFPQFLAIVAIYLMFSTVSDYWPAVGLNTPWGLMLVYLGGALSINTWLMKGFFDTIPPALDESAQVDGATHAQAFFRIMLPLVTPVLAVVGLLVFIATVNEFLIASVFLRDPEVKTVAVGLYGMVADQRDANFGLFSAGTLLLAVPVLAVFWFLQRYIAEGLTSGAVKG</sequence>
<keyword evidence="7 9" id="KW-1133">Transmembrane helix</keyword>
<feature type="transmembrane region" description="Helical" evidence="9">
    <location>
        <begin position="93"/>
        <end position="114"/>
    </location>
</feature>